<dbReference type="AlphaFoldDB" id="A0A222FHU8"/>
<evidence type="ECO:0000313" key="3">
    <source>
        <dbReference type="Proteomes" id="UP000202440"/>
    </source>
</evidence>
<dbReference type="EMBL" id="CP022530">
    <property type="protein sequence ID" value="ASP38339.1"/>
    <property type="molecule type" value="Genomic_DNA"/>
</dbReference>
<dbReference type="Pfam" id="PF00583">
    <property type="entry name" value="Acetyltransf_1"/>
    <property type="match status" value="1"/>
</dbReference>
<keyword evidence="3" id="KW-1185">Reference proteome</keyword>
<proteinExistence type="predicted"/>
<keyword evidence="2" id="KW-0808">Transferase</keyword>
<dbReference type="GO" id="GO:0016747">
    <property type="term" value="F:acyltransferase activity, transferring groups other than amino-acyl groups"/>
    <property type="evidence" value="ECO:0007669"/>
    <property type="project" value="InterPro"/>
</dbReference>
<dbReference type="Gene3D" id="3.40.630.30">
    <property type="match status" value="1"/>
</dbReference>
<dbReference type="PROSITE" id="PS51186">
    <property type="entry name" value="GNAT"/>
    <property type="match status" value="1"/>
</dbReference>
<dbReference type="Proteomes" id="UP000202440">
    <property type="component" value="Chromosome"/>
</dbReference>
<dbReference type="CDD" id="cd04301">
    <property type="entry name" value="NAT_SF"/>
    <property type="match status" value="1"/>
</dbReference>
<protein>
    <submittedName>
        <fullName evidence="2">Amino acid acetyltransferase</fullName>
    </submittedName>
</protein>
<reference evidence="2 3" key="1">
    <citation type="submission" date="2017-07" db="EMBL/GenBank/DDBJ databases">
        <title>Annotated genome sequence of Bacterioplanes sanyensis isolated from Red Sea.</title>
        <authorList>
            <person name="Rehman Z.U."/>
        </authorList>
    </citation>
    <scope>NUCLEOTIDE SEQUENCE [LARGE SCALE GENOMIC DNA]</scope>
    <source>
        <strain evidence="2 3">NV9</strain>
    </source>
</reference>
<evidence type="ECO:0000313" key="2">
    <source>
        <dbReference type="EMBL" id="ASP38339.1"/>
    </source>
</evidence>
<dbReference type="InterPro" id="IPR000182">
    <property type="entry name" value="GNAT_dom"/>
</dbReference>
<dbReference type="InterPro" id="IPR016181">
    <property type="entry name" value="Acyl_CoA_acyltransferase"/>
</dbReference>
<dbReference type="KEGG" id="bsan:CHH28_06435"/>
<dbReference type="OrthoDB" id="5459937at2"/>
<evidence type="ECO:0000259" key="1">
    <source>
        <dbReference type="PROSITE" id="PS51186"/>
    </source>
</evidence>
<organism evidence="2 3">
    <name type="scientific">Bacterioplanes sanyensis</name>
    <dbReference type="NCBI Taxonomy" id="1249553"/>
    <lineage>
        <taxon>Bacteria</taxon>
        <taxon>Pseudomonadati</taxon>
        <taxon>Pseudomonadota</taxon>
        <taxon>Gammaproteobacteria</taxon>
        <taxon>Oceanospirillales</taxon>
        <taxon>Oceanospirillaceae</taxon>
        <taxon>Bacterioplanes</taxon>
    </lineage>
</organism>
<feature type="domain" description="N-acetyltransferase" evidence="1">
    <location>
        <begin position="115"/>
        <end position="242"/>
    </location>
</feature>
<dbReference type="RefSeq" id="WP_094059535.1">
    <property type="nucleotide sequence ID" value="NZ_CP022530.1"/>
</dbReference>
<dbReference type="SUPFAM" id="SSF55729">
    <property type="entry name" value="Acyl-CoA N-acyltransferases (Nat)"/>
    <property type="match status" value="1"/>
</dbReference>
<accession>A0A222FHU8</accession>
<gene>
    <name evidence="2" type="ORF">CHH28_06435</name>
</gene>
<name>A0A222FHU8_9GAMM</name>
<sequence length="242" mass="27885">MLYASVKENHESSLKALIDQSWLRRFNVEVSSSNYHYSGCDTYRRGGDEDLAFLYHSDAHTVVSCAPEVYGDIVGQRMTNLYSYVEQNSADRYEVYFDDVDYYLFGQYPTETTEAEIVELTLEKDRQIIEQFIASCDDEDIRKADLDIDSDYFYAVMKGGVVAAMLASYCGIEPFESLSILVRPPYRQMGLGKSLLLHLMQQVQARQRMVRYRCNIDNLASIRLCESLGFRPYGRIQVLARL</sequence>